<organism evidence="3 4">
    <name type="scientific">Streptomyces roseicoloratus</name>
    <dbReference type="NCBI Taxonomy" id="2508722"/>
    <lineage>
        <taxon>Bacteria</taxon>
        <taxon>Bacillati</taxon>
        <taxon>Actinomycetota</taxon>
        <taxon>Actinomycetes</taxon>
        <taxon>Kitasatosporales</taxon>
        <taxon>Streptomycetaceae</taxon>
        <taxon>Streptomyces</taxon>
    </lineage>
</organism>
<dbReference type="InterPro" id="IPR001615">
    <property type="entry name" value="Endotoxin_CytB"/>
</dbReference>
<name>A0ABY9RNQ8_9ACTN</name>
<gene>
    <name evidence="3" type="ORF">RGF97_01685</name>
</gene>
<dbReference type="InterPro" id="IPR035918">
    <property type="entry name" value="CytB_endotoxin-like_sf"/>
</dbReference>
<dbReference type="SUPFAM" id="SSF55676">
    <property type="entry name" value="CytB endotoxin-like"/>
    <property type="match status" value="1"/>
</dbReference>
<accession>A0ABY9RNQ8</accession>
<proteinExistence type="inferred from homology"/>
<evidence type="ECO:0000256" key="1">
    <source>
        <dbReference type="ARBA" id="ARBA00009676"/>
    </source>
</evidence>
<sequence length="193" mass="20981">MAASFKTVVEVGPAHLGQAEALARAFQEAIAPATVNFDFDHIRDAAAAIPDCDIVRMVRGWGLQDEAPVLVMVLSLKEAVRQALPPEAAEAAFWETIERELVGAFTGLADQEGMPGLSYYDDGPDRTRYYRDVFFALQDEETGAYLYAVAFCIDVTIHADKARVGTLGMTDTVPFAIRLNAIVVRQDLALATA</sequence>
<reference evidence="3 4" key="1">
    <citation type="submission" date="2023-09" db="EMBL/GenBank/DDBJ databases">
        <title>Complete genome of Streptomyces roseicoloratus T14.</title>
        <authorList>
            <person name="Bashizi T."/>
            <person name="Kim M.-J."/>
            <person name="Lee G."/>
            <person name="Tagele S.B."/>
            <person name="Shin J.-H."/>
        </authorList>
    </citation>
    <scope>NUCLEOTIDE SEQUENCE [LARGE SCALE GENOMIC DNA]</scope>
    <source>
        <strain evidence="3 4">T14</strain>
    </source>
</reference>
<dbReference type="Pfam" id="PF01338">
    <property type="entry name" value="Bac_thur_toxin"/>
    <property type="match status" value="1"/>
</dbReference>
<dbReference type="Gene3D" id="3.40.198.10">
    <property type="entry name" value="Delta-endotoxin CytB-like"/>
    <property type="match status" value="1"/>
</dbReference>
<dbReference type="RefSeq" id="WP_128984494.1">
    <property type="nucleotide sequence ID" value="NZ_CP133762.1"/>
</dbReference>
<dbReference type="EMBL" id="CP133762">
    <property type="protein sequence ID" value="WMX43833.1"/>
    <property type="molecule type" value="Genomic_DNA"/>
</dbReference>
<evidence type="ECO:0000313" key="4">
    <source>
        <dbReference type="Proteomes" id="UP001250858"/>
    </source>
</evidence>
<evidence type="ECO:0000313" key="3">
    <source>
        <dbReference type="EMBL" id="WMX43833.1"/>
    </source>
</evidence>
<comment type="similarity">
    <text evidence="1">Belongs to the cyt1/cyt2 endotoxin family.</text>
</comment>
<dbReference type="Proteomes" id="UP001250858">
    <property type="component" value="Chromosome"/>
</dbReference>
<evidence type="ECO:0000256" key="2">
    <source>
        <dbReference type="ARBA" id="ARBA00022969"/>
    </source>
</evidence>
<protein>
    <submittedName>
        <fullName evidence="3">Type-2Aa cytolytic delta-endotoxin</fullName>
    </submittedName>
</protein>
<keyword evidence="2" id="KW-0749">Sporulation</keyword>
<keyword evidence="4" id="KW-1185">Reference proteome</keyword>